<organism evidence="1 2">
    <name type="scientific">Spartinivicinus poritis</name>
    <dbReference type="NCBI Taxonomy" id="2994640"/>
    <lineage>
        <taxon>Bacteria</taxon>
        <taxon>Pseudomonadati</taxon>
        <taxon>Pseudomonadota</taxon>
        <taxon>Gammaproteobacteria</taxon>
        <taxon>Oceanospirillales</taxon>
        <taxon>Zooshikellaceae</taxon>
        <taxon>Spartinivicinus</taxon>
    </lineage>
</organism>
<evidence type="ECO:0000313" key="2">
    <source>
        <dbReference type="Proteomes" id="UP001528823"/>
    </source>
</evidence>
<comment type="caution">
    <text evidence="1">The sequence shown here is derived from an EMBL/GenBank/DDBJ whole genome shotgun (WGS) entry which is preliminary data.</text>
</comment>
<name>A0ABT5UAC9_9GAMM</name>
<accession>A0ABT5UAC9</accession>
<dbReference type="Proteomes" id="UP001528823">
    <property type="component" value="Unassembled WGS sequence"/>
</dbReference>
<keyword evidence="2" id="KW-1185">Reference proteome</keyword>
<evidence type="ECO:0000313" key="1">
    <source>
        <dbReference type="EMBL" id="MDE1462418.1"/>
    </source>
</evidence>
<gene>
    <name evidence="1" type="ORF">ORQ98_10585</name>
</gene>
<reference evidence="1 2" key="1">
    <citation type="submission" date="2022-11" db="EMBL/GenBank/DDBJ databases">
        <title>Spartinivicinus poritis sp. nov., isolated from scleractinian coral Porites lutea.</title>
        <authorList>
            <person name="Zhang G."/>
            <person name="Cai L."/>
            <person name="Wei Q."/>
        </authorList>
    </citation>
    <scope>NUCLEOTIDE SEQUENCE [LARGE SCALE GENOMIC DNA]</scope>
    <source>
        <strain evidence="1 2">A2-2</strain>
    </source>
</reference>
<proteinExistence type="predicted"/>
<dbReference type="RefSeq" id="WP_274688773.1">
    <property type="nucleotide sequence ID" value="NZ_JAPMOU010000011.1"/>
</dbReference>
<protein>
    <submittedName>
        <fullName evidence="1">Uncharacterized protein</fullName>
    </submittedName>
</protein>
<dbReference type="EMBL" id="JAPMOU010000011">
    <property type="protein sequence ID" value="MDE1462418.1"/>
    <property type="molecule type" value="Genomic_DNA"/>
</dbReference>
<sequence>MKIPKQNKHWLKVCQKALSAAELLDEMVADRIMEYVNDNMHLFNK</sequence>